<dbReference type="PANTHER" id="PTHR34791:SF8">
    <property type="entry name" value="F-BOX DOMAIN CONTAINING PROTEIN, EXPRESSED"/>
    <property type="match status" value="1"/>
</dbReference>
<dbReference type="EnsemblPlants" id="LPERR10G01140.1">
    <property type="protein sequence ID" value="LPERR10G01140.1"/>
    <property type="gene ID" value="LPERR10G01140"/>
</dbReference>
<dbReference type="AlphaFoldDB" id="A0A0D9XHK0"/>
<proteinExistence type="predicted"/>
<feature type="domain" description="F-box" evidence="2">
    <location>
        <begin position="184"/>
        <end position="230"/>
    </location>
</feature>
<protein>
    <recommendedName>
        <fullName evidence="2">F-box domain-containing protein</fullName>
    </recommendedName>
</protein>
<dbReference type="SMART" id="SM00256">
    <property type="entry name" value="FBOX"/>
    <property type="match status" value="2"/>
</dbReference>
<sequence>MECYWALLGGVTIPFTMPSTPAIGTPSLPSAASSSSPTPPSSTPAPFVPCKPASRHRHLPDNIGAVASSLSLRYTIPELLPLLRHRRAAAGGETAVLRLLPHGHLVVFYANLTGGDRYHPTTRHWSCVDVRLATRVLAGDLDATARALSNSDDAGGFSIWNDLAGGLARRLFADMCWKNGDLLPPRFTSLPADLLSKILSRLADKDLAKVECTCSELRDLVAGRELRKDTYIAAATRWRWWQRSNRHFDFVHGLDDDVCWRLEELYRFLPLPVVHPVYFDRPHRQQDQDSSPTKHLTESALQIRSKFPAGGDGGRKQQVTAARRRRQQRHHPLHDAIDAGDWDAEPPLGRLVVLAHAAFLHSGLVPFATGGKPASRHHHLPDRVDDEGIAGMRDLIIGCDILMNKYQTELFWLGMGCDWRSLDWLLVSSSSRRRRRGDSCSRWRNLTKHVRMSERFMEKRSELLVTAEWRRHGKGAPSSRSVCVCVKGNQHHPLHDAIDAGDWDAEPLLGRLVVLAHAAFLHAGLVPSATGGGGAGGARPGSRHHHLPEHLGAVASSLSLRYTIPELLPRKRCGALSGAAETAVLRFSPHGDHLVVFYGNLAGGNAENPKTRHWSCVDARLAARVLAGDLDAAAHALSNSGGGGVSLWNDLAGGLARRVFADMCWENGDLLPPRLTLLPASLQENILRSLTDVEDMARVYFTCKGIRNLIDGCHVMKNRYLWGELSMSWLRIFSPPKEIVRSRLAGDGGDSCSRWADMTKQMTMRERFLEKRGKIPASYGGGGWPVVRHEASGGGVAKARVEAKDTRLRSKKAIIKKRKRPPHDVFTTRTYY</sequence>
<dbReference type="Gene3D" id="1.20.1280.50">
    <property type="match status" value="1"/>
</dbReference>
<organism evidence="3 4">
    <name type="scientific">Leersia perrieri</name>
    <dbReference type="NCBI Taxonomy" id="77586"/>
    <lineage>
        <taxon>Eukaryota</taxon>
        <taxon>Viridiplantae</taxon>
        <taxon>Streptophyta</taxon>
        <taxon>Embryophyta</taxon>
        <taxon>Tracheophyta</taxon>
        <taxon>Spermatophyta</taxon>
        <taxon>Magnoliopsida</taxon>
        <taxon>Liliopsida</taxon>
        <taxon>Poales</taxon>
        <taxon>Poaceae</taxon>
        <taxon>BOP clade</taxon>
        <taxon>Oryzoideae</taxon>
        <taxon>Oryzeae</taxon>
        <taxon>Oryzinae</taxon>
        <taxon>Leersia</taxon>
    </lineage>
</organism>
<dbReference type="InterPro" id="IPR001810">
    <property type="entry name" value="F-box_dom"/>
</dbReference>
<accession>A0A0D9XHK0</accession>
<dbReference type="HOGENOM" id="CLU_308669_0_0_1"/>
<evidence type="ECO:0000313" key="4">
    <source>
        <dbReference type="Proteomes" id="UP000032180"/>
    </source>
</evidence>
<feature type="region of interest" description="Disordered" evidence="1">
    <location>
        <begin position="26"/>
        <end position="49"/>
    </location>
</feature>
<evidence type="ECO:0000256" key="1">
    <source>
        <dbReference type="SAM" id="MobiDB-lite"/>
    </source>
</evidence>
<dbReference type="eggNOG" id="ENOG502QTNJ">
    <property type="taxonomic scope" value="Eukaryota"/>
</dbReference>
<dbReference type="PANTHER" id="PTHR34791">
    <property type="entry name" value="OS02G0272100 PROTEIN"/>
    <property type="match status" value="1"/>
</dbReference>
<dbReference type="Proteomes" id="UP000032180">
    <property type="component" value="Chromosome 10"/>
</dbReference>
<dbReference type="Gramene" id="LPERR10G01140.1">
    <property type="protein sequence ID" value="LPERR10G01140.1"/>
    <property type="gene ID" value="LPERR10G01140"/>
</dbReference>
<dbReference type="InterPro" id="IPR036047">
    <property type="entry name" value="F-box-like_dom_sf"/>
</dbReference>
<reference evidence="3 4" key="1">
    <citation type="submission" date="2012-08" db="EMBL/GenBank/DDBJ databases">
        <title>Oryza genome evolution.</title>
        <authorList>
            <person name="Wing R.A."/>
        </authorList>
    </citation>
    <scope>NUCLEOTIDE SEQUENCE</scope>
</reference>
<dbReference type="Pfam" id="PF12937">
    <property type="entry name" value="F-box-like"/>
    <property type="match status" value="1"/>
</dbReference>
<dbReference type="PROSITE" id="PS50181">
    <property type="entry name" value="FBOX"/>
    <property type="match status" value="1"/>
</dbReference>
<keyword evidence="4" id="KW-1185">Reference proteome</keyword>
<evidence type="ECO:0000313" key="3">
    <source>
        <dbReference type="EnsemblPlants" id="LPERR10G01140.1"/>
    </source>
</evidence>
<feature type="region of interest" description="Disordered" evidence="1">
    <location>
        <begin position="303"/>
        <end position="338"/>
    </location>
</feature>
<evidence type="ECO:0000259" key="2">
    <source>
        <dbReference type="PROSITE" id="PS50181"/>
    </source>
</evidence>
<feature type="compositionally biased region" description="Basic residues" evidence="1">
    <location>
        <begin position="322"/>
        <end position="332"/>
    </location>
</feature>
<feature type="compositionally biased region" description="Low complexity" evidence="1">
    <location>
        <begin position="26"/>
        <end position="36"/>
    </location>
</feature>
<reference evidence="4" key="2">
    <citation type="submission" date="2013-12" db="EMBL/GenBank/DDBJ databases">
        <authorList>
            <person name="Yu Y."/>
            <person name="Lee S."/>
            <person name="de Baynast K."/>
            <person name="Wissotski M."/>
            <person name="Liu L."/>
            <person name="Talag J."/>
            <person name="Goicoechea J."/>
            <person name="Angelova A."/>
            <person name="Jetty R."/>
            <person name="Kudrna D."/>
            <person name="Golser W."/>
            <person name="Rivera L."/>
            <person name="Zhang J."/>
            <person name="Wing R."/>
        </authorList>
    </citation>
    <scope>NUCLEOTIDE SEQUENCE</scope>
</reference>
<dbReference type="SUPFAM" id="SSF81383">
    <property type="entry name" value="F-box domain"/>
    <property type="match status" value="1"/>
</dbReference>
<name>A0A0D9XHK0_9ORYZ</name>
<feature type="compositionally biased region" description="Pro residues" evidence="1">
    <location>
        <begin position="37"/>
        <end position="49"/>
    </location>
</feature>
<reference evidence="3" key="3">
    <citation type="submission" date="2015-04" db="UniProtKB">
        <authorList>
            <consortium name="EnsemblPlants"/>
        </authorList>
    </citation>
    <scope>IDENTIFICATION</scope>
</reference>